<accession>A0A563DPB5</accession>
<protein>
    <submittedName>
        <fullName evidence="1">Uncharacterized protein</fullName>
    </submittedName>
</protein>
<reference evidence="1 2" key="2">
    <citation type="submission" date="2019-08" db="EMBL/GenBank/DDBJ databases">
        <title>Jejuicoccus antrihumi gen. nov., sp. nov., a new member of the family Dermacoccaceae isolated from a cave.</title>
        <authorList>
            <person name="Schumann P."/>
            <person name="Kim I.S."/>
        </authorList>
    </citation>
    <scope>NUCLEOTIDE SEQUENCE [LARGE SCALE GENOMIC DNA]</scope>
    <source>
        <strain evidence="1 2">C5-26</strain>
    </source>
</reference>
<keyword evidence="2" id="KW-1185">Reference proteome</keyword>
<dbReference type="RefSeq" id="WP_146321471.1">
    <property type="nucleotide sequence ID" value="NZ_VCQV01000091.1"/>
</dbReference>
<reference evidence="1 2" key="1">
    <citation type="submission" date="2019-05" db="EMBL/GenBank/DDBJ databases">
        <authorList>
            <person name="Lee S.D."/>
        </authorList>
    </citation>
    <scope>NUCLEOTIDE SEQUENCE [LARGE SCALE GENOMIC DNA]</scope>
    <source>
        <strain evidence="1 2">C5-26</strain>
    </source>
</reference>
<dbReference type="Proteomes" id="UP000320244">
    <property type="component" value="Unassembled WGS sequence"/>
</dbReference>
<evidence type="ECO:0000313" key="2">
    <source>
        <dbReference type="Proteomes" id="UP000320244"/>
    </source>
</evidence>
<gene>
    <name evidence="1" type="ORF">FGL98_24660</name>
</gene>
<dbReference type="AlphaFoldDB" id="A0A563DPB5"/>
<evidence type="ECO:0000313" key="1">
    <source>
        <dbReference type="EMBL" id="TWP32128.1"/>
    </source>
</evidence>
<dbReference type="EMBL" id="VCQV01000091">
    <property type="protein sequence ID" value="TWP32128.1"/>
    <property type="molecule type" value="Genomic_DNA"/>
</dbReference>
<sequence length="118" mass="12464">MATLIQAVAVAVIVGSSLRGFPVLGAAADAATHQRRQLDAELGGDQAARLRFVHRFVHDEVMHALQAISMTDGQVSDAQARAEAVKTLTRLSEPVTAGAGDLTDLHTARGPSRAAWIR</sequence>
<comment type="caution">
    <text evidence="1">The sequence shown here is derived from an EMBL/GenBank/DDBJ whole genome shotgun (WGS) entry which is preliminary data.</text>
</comment>
<name>A0A563DPB5_9MICO</name>
<proteinExistence type="predicted"/>
<dbReference type="OrthoDB" id="3734276at2"/>
<organism evidence="1 2">
    <name type="scientific">Leekyejoonella antrihumi</name>
    <dbReference type="NCBI Taxonomy" id="1660198"/>
    <lineage>
        <taxon>Bacteria</taxon>
        <taxon>Bacillati</taxon>
        <taxon>Actinomycetota</taxon>
        <taxon>Actinomycetes</taxon>
        <taxon>Micrococcales</taxon>
        <taxon>Dermacoccaceae</taxon>
        <taxon>Leekyejoonella</taxon>
    </lineage>
</organism>